<reference evidence="11" key="1">
    <citation type="submission" date="2020-09" db="EMBL/GenBank/DDBJ databases">
        <title>Leviviricetes taxonomy.</title>
        <authorList>
            <person name="Stockdale S.R."/>
            <person name="Callanan J."/>
            <person name="Adriaenssens E.M."/>
            <person name="Kuhn J.H."/>
            <person name="Rumnieks J."/>
            <person name="Shkoporov A."/>
            <person name="Draper L.A."/>
            <person name="Ross P."/>
            <person name="Hill C."/>
        </authorList>
    </citation>
    <scope>NUCLEOTIDE SEQUENCE</scope>
</reference>
<keyword evidence="9" id="KW-0479">Metal-binding</keyword>
<dbReference type="GO" id="GO:0046872">
    <property type="term" value="F:metal ion binding"/>
    <property type="evidence" value="ECO:0007669"/>
    <property type="project" value="UniProtKB-KW"/>
</dbReference>
<evidence type="ECO:0000256" key="1">
    <source>
        <dbReference type="ARBA" id="ARBA00012494"/>
    </source>
</evidence>
<comment type="catalytic activity">
    <reaction evidence="8">
        <text>RNA(n) + a ribonucleoside 5'-triphosphate = RNA(n+1) + diphosphate</text>
        <dbReference type="Rhea" id="RHEA:21248"/>
        <dbReference type="Rhea" id="RHEA-COMP:14527"/>
        <dbReference type="Rhea" id="RHEA-COMP:17342"/>
        <dbReference type="ChEBI" id="CHEBI:33019"/>
        <dbReference type="ChEBI" id="CHEBI:61557"/>
        <dbReference type="ChEBI" id="CHEBI:140395"/>
        <dbReference type="EC" id="2.7.7.48"/>
    </reaction>
</comment>
<evidence type="ECO:0000256" key="5">
    <source>
        <dbReference type="ARBA" id="ARBA00022741"/>
    </source>
</evidence>
<keyword evidence="5" id="KW-0547">Nucleotide-binding</keyword>
<evidence type="ECO:0000313" key="12">
    <source>
        <dbReference type="Proteomes" id="UP000678826"/>
    </source>
</evidence>
<keyword evidence="6" id="KW-0693">Viral RNA replication</keyword>
<keyword evidence="2 11" id="KW-0696">RNA-directed RNA polymerase</keyword>
<evidence type="ECO:0000259" key="10">
    <source>
        <dbReference type="PROSITE" id="PS50522"/>
    </source>
</evidence>
<comment type="cofactor">
    <cofactor evidence="9">
        <name>Mg(2+)</name>
        <dbReference type="ChEBI" id="CHEBI:18420"/>
    </cofactor>
    <text evidence="9">Binds 2 Mg(2+) per subunit.</text>
</comment>
<keyword evidence="9" id="KW-0460">Magnesium</keyword>
<dbReference type="GO" id="GO:0000166">
    <property type="term" value="F:nucleotide binding"/>
    <property type="evidence" value="ECO:0007669"/>
    <property type="project" value="UniProtKB-KW"/>
</dbReference>
<accession>A0A8S5L132</accession>
<evidence type="ECO:0000256" key="2">
    <source>
        <dbReference type="ARBA" id="ARBA00022484"/>
    </source>
</evidence>
<sequence length="599" mass="68011">MKSHVVLLGRVLEDLSIRCCTSTTNDLKTIISRVENEGVSFLTITLPSFASDFERSLDQGKVDSTLFSSFKKSASLPAFMQGLTSLVFDRKTGVLLDDPSIDAIQGIRQVCCLLKKLEVPCSPERNKAAIEQYVKTESDVRMHMMTMDRSLLRDYRRIVHLLYWNIFYQMDLRVANGELIPKHGPGATAERTIGNAKYENRIWTERLEKLFLSSEFLFTTPYQYFTDMESVVWLTPEQEIPSRVISVPKTLKTPRIIAIEPVYNQYVQQSILEPLVEEIEHDDIVSHFLGFTDQEPNRTLACYGSRTSELATLDLSEASDRVSIQHVVNLFHEHPLMKEAVFACRSIKAEVPGHGVLTLAKYASMGSALTFPLEALTFLAVIFLGIEKELKTPLSIGLVKSFIGKVRVYGDDIIVPVDFVRSVIESLESFGLKVNSTKSFWTGKFRESCGGDYYDGHDVGYVKAKRVLPSSRKHVSEIESTVALRNLMYTSGYWRTAEYLDRILERVIPFPRVDRDSPGLGRFSFLGYETQRECPHLQRPLVRAAVVDTIIPESNLENDGALLKYFLKRGDEPFADKRHLERAGRPVAVNIKLRWVPPY</sequence>
<dbReference type="KEGG" id="vg:80399711"/>
<dbReference type="InterPro" id="IPR007096">
    <property type="entry name" value="RNA-dir_Rpol_cat_phage"/>
</dbReference>
<evidence type="ECO:0000313" key="11">
    <source>
        <dbReference type="EMBL" id="DAD51140.1"/>
    </source>
</evidence>
<gene>
    <name evidence="11" type="primary">SRR7976310_13_3</name>
</gene>
<feature type="binding site" evidence="9">
    <location>
        <position position="411"/>
    </location>
    <ligand>
        <name>Mg(2+)</name>
        <dbReference type="ChEBI" id="CHEBI:18420"/>
        <label>2</label>
    </ligand>
</feature>
<keyword evidence="4" id="KW-0548">Nucleotidyltransferase</keyword>
<dbReference type="PROSITE" id="PS50522">
    <property type="entry name" value="RDRP_PHAGE"/>
    <property type="match status" value="1"/>
</dbReference>
<keyword evidence="3" id="KW-0808">Transferase</keyword>
<name>A0A8S5L132_9VIRU</name>
<feature type="binding site" evidence="9">
    <location>
        <position position="314"/>
    </location>
    <ligand>
        <name>Mg(2+)</name>
        <dbReference type="ChEBI" id="CHEBI:18420"/>
        <label>2</label>
    </ligand>
</feature>
<evidence type="ECO:0000256" key="8">
    <source>
        <dbReference type="ARBA" id="ARBA00048744"/>
    </source>
</evidence>
<evidence type="ECO:0000256" key="4">
    <source>
        <dbReference type="ARBA" id="ARBA00022695"/>
    </source>
</evidence>
<evidence type="ECO:0000256" key="6">
    <source>
        <dbReference type="ARBA" id="ARBA00022953"/>
    </source>
</evidence>
<dbReference type="EC" id="2.7.7.48" evidence="1"/>
<dbReference type="GO" id="GO:0039694">
    <property type="term" value="P:viral RNA genome replication"/>
    <property type="evidence" value="ECO:0007669"/>
    <property type="project" value="InterPro"/>
</dbReference>
<evidence type="ECO:0000256" key="7">
    <source>
        <dbReference type="ARBA" id="ARBA00030248"/>
    </source>
</evidence>
<evidence type="ECO:0000256" key="9">
    <source>
        <dbReference type="PIRSR" id="PIRSR605093-1"/>
    </source>
</evidence>
<dbReference type="Pfam" id="PF03431">
    <property type="entry name" value="RNA_replicase_B"/>
    <property type="match status" value="1"/>
</dbReference>
<feature type="binding site" evidence="9">
    <location>
        <position position="412"/>
    </location>
    <ligand>
        <name>Mg(2+)</name>
        <dbReference type="ChEBI" id="CHEBI:18420"/>
        <label>2</label>
    </ligand>
</feature>
<dbReference type="InterPro" id="IPR005093">
    <property type="entry name" value="RNArep_beta"/>
</dbReference>
<feature type="domain" description="RdRp catalytic" evidence="10">
    <location>
        <begin position="299"/>
        <end position="443"/>
    </location>
</feature>
<evidence type="ECO:0000256" key="3">
    <source>
        <dbReference type="ARBA" id="ARBA00022679"/>
    </source>
</evidence>
<dbReference type="Proteomes" id="UP000678826">
    <property type="component" value="Segment"/>
</dbReference>
<dbReference type="GeneID" id="80399711"/>
<protein>
    <recommendedName>
        <fullName evidence="1">RNA-directed RNA polymerase</fullName>
        <ecNumber evidence="1">2.7.7.48</ecNumber>
    </recommendedName>
    <alternativeName>
        <fullName evidence="7">RNA replicase beta chain</fullName>
    </alternativeName>
</protein>
<organism evidence="11 12">
    <name type="scientific">ssRNA phage SRR7976310_13</name>
    <dbReference type="NCBI Taxonomy" id="2786675"/>
    <lineage>
        <taxon>Viruses</taxon>
        <taxon>Riboviria</taxon>
        <taxon>Orthornavirae</taxon>
        <taxon>Lenarviricota</taxon>
        <taxon>Leviviricetes</taxon>
        <taxon>Timlovirales</taxon>
        <taxon>Steitzviridae</taxon>
        <taxon>Hodnevirus</taxon>
        <taxon>Hodnevirus limihabitans</taxon>
    </lineage>
</organism>
<proteinExistence type="predicted"/>
<dbReference type="EMBL" id="BK013731">
    <property type="protein sequence ID" value="DAD51140.1"/>
    <property type="molecule type" value="Genomic_RNA"/>
</dbReference>
<dbReference type="RefSeq" id="YP_010770402.1">
    <property type="nucleotide sequence ID" value="NC_074257.1"/>
</dbReference>
<dbReference type="GO" id="GO:0003968">
    <property type="term" value="F:RNA-directed RNA polymerase activity"/>
    <property type="evidence" value="ECO:0007669"/>
    <property type="project" value="UniProtKB-KW"/>
</dbReference>
<keyword evidence="12" id="KW-1185">Reference proteome</keyword>